<evidence type="ECO:0000313" key="14">
    <source>
        <dbReference type="Proteomes" id="UP000007648"/>
    </source>
</evidence>
<evidence type="ECO:0000256" key="7">
    <source>
        <dbReference type="ARBA" id="ARBA00022840"/>
    </source>
</evidence>
<reference evidence="13" key="2">
    <citation type="submission" date="2025-08" db="UniProtKB">
        <authorList>
            <consortium name="Ensembl"/>
        </authorList>
    </citation>
    <scope>IDENTIFICATION</scope>
</reference>
<evidence type="ECO:0000256" key="8">
    <source>
        <dbReference type="ARBA" id="ARBA00034038"/>
    </source>
</evidence>
<evidence type="ECO:0000256" key="10">
    <source>
        <dbReference type="ARBA" id="ARBA00035432"/>
    </source>
</evidence>
<proteinExistence type="predicted"/>
<evidence type="ECO:0000256" key="11">
    <source>
        <dbReference type="ARBA" id="ARBA00045151"/>
    </source>
</evidence>
<evidence type="ECO:0000256" key="12">
    <source>
        <dbReference type="SAM" id="MobiDB-lite"/>
    </source>
</evidence>
<evidence type="ECO:0000256" key="3">
    <source>
        <dbReference type="ARBA" id="ARBA00012724"/>
    </source>
</evidence>
<evidence type="ECO:0000256" key="2">
    <source>
        <dbReference type="ARBA" id="ARBA00001946"/>
    </source>
</evidence>
<protein>
    <recommendedName>
        <fullName evidence="9">RNA ligase 1</fullName>
        <ecNumber evidence="3">6.5.1.3</ecNumber>
    </recommendedName>
    <alternativeName>
        <fullName evidence="10">RNA ligase</fullName>
    </alternativeName>
</protein>
<comment type="catalytic activity">
    <reaction evidence="8">
        <text>ATP + (ribonucleotide)n-3'-hydroxyl + 5'-phospho-(ribonucleotide)m = (ribonucleotide)n+m + AMP + diphosphate.</text>
        <dbReference type="EC" id="6.5.1.3"/>
    </reaction>
</comment>
<dbReference type="GO" id="GO:0005524">
    <property type="term" value="F:ATP binding"/>
    <property type="evidence" value="ECO:0007669"/>
    <property type="project" value="UniProtKB-KW"/>
</dbReference>
<evidence type="ECO:0000313" key="13">
    <source>
        <dbReference type="Ensembl" id="ENSSHAP00000043491.1"/>
    </source>
</evidence>
<evidence type="ECO:0000256" key="4">
    <source>
        <dbReference type="ARBA" id="ARBA00022598"/>
    </source>
</evidence>
<accession>A0A7N4PXE8</accession>
<dbReference type="GO" id="GO:0042245">
    <property type="term" value="P:RNA repair"/>
    <property type="evidence" value="ECO:0007669"/>
    <property type="project" value="UniProtKB-KW"/>
</dbReference>
<comment type="cofactor">
    <cofactor evidence="1">
        <name>Mn(2+)</name>
        <dbReference type="ChEBI" id="CHEBI:29035"/>
    </cofactor>
</comment>
<reference evidence="13 14" key="1">
    <citation type="journal article" date="2011" name="Proc. Natl. Acad. Sci. U.S.A.">
        <title>Genetic diversity and population structure of the endangered marsupial Sarcophilus harrisii (Tasmanian devil).</title>
        <authorList>
            <person name="Miller W."/>
            <person name="Hayes V.M."/>
            <person name="Ratan A."/>
            <person name="Petersen D.C."/>
            <person name="Wittekindt N.E."/>
            <person name="Miller J."/>
            <person name="Walenz B."/>
            <person name="Knight J."/>
            <person name="Qi J."/>
            <person name="Zhao F."/>
            <person name="Wang Q."/>
            <person name="Bedoya-Reina O.C."/>
            <person name="Katiyar N."/>
            <person name="Tomsho L.P."/>
            <person name="Kasson L.M."/>
            <person name="Hardie R.A."/>
            <person name="Woodbridge P."/>
            <person name="Tindall E.A."/>
            <person name="Bertelsen M.F."/>
            <person name="Dixon D."/>
            <person name="Pyecroft S."/>
            <person name="Helgen K.M."/>
            <person name="Lesk A.M."/>
            <person name="Pringle T.H."/>
            <person name="Patterson N."/>
            <person name="Zhang Y."/>
            <person name="Kreiss A."/>
            <person name="Woods G.M."/>
            <person name="Jones M.E."/>
            <person name="Schuster S.C."/>
        </authorList>
    </citation>
    <scope>NUCLEOTIDE SEQUENCE [LARGE SCALE GENOMIC DNA]</scope>
</reference>
<reference evidence="13" key="3">
    <citation type="submission" date="2025-09" db="UniProtKB">
        <authorList>
            <consortium name="Ensembl"/>
        </authorList>
    </citation>
    <scope>IDENTIFICATION</scope>
</reference>
<dbReference type="PANTHER" id="PTHR31219:SF2">
    <property type="entry name" value="RNA LIGASE 1"/>
    <property type="match status" value="1"/>
</dbReference>
<evidence type="ECO:0000256" key="5">
    <source>
        <dbReference type="ARBA" id="ARBA00022741"/>
    </source>
</evidence>
<feature type="compositionally biased region" description="Low complexity" evidence="12">
    <location>
        <begin position="51"/>
        <end position="67"/>
    </location>
</feature>
<organism evidence="13 14">
    <name type="scientific">Sarcophilus harrisii</name>
    <name type="common">Tasmanian devil</name>
    <name type="synonym">Sarcophilus laniarius</name>
    <dbReference type="NCBI Taxonomy" id="9305"/>
    <lineage>
        <taxon>Eukaryota</taxon>
        <taxon>Metazoa</taxon>
        <taxon>Chordata</taxon>
        <taxon>Craniata</taxon>
        <taxon>Vertebrata</taxon>
        <taxon>Euteleostomi</taxon>
        <taxon>Mammalia</taxon>
        <taxon>Metatheria</taxon>
        <taxon>Dasyuromorphia</taxon>
        <taxon>Dasyuridae</taxon>
        <taxon>Sarcophilus</taxon>
    </lineage>
</organism>
<dbReference type="EC" id="6.5.1.3" evidence="3"/>
<dbReference type="PANTHER" id="PTHR31219">
    <property type="entry name" value="CHROMOSOME 28 C12ORF29 HOMOLOG"/>
    <property type="match status" value="1"/>
</dbReference>
<dbReference type="InterPro" id="IPR041211">
    <property type="entry name" value="RLIG1"/>
</dbReference>
<keyword evidence="7" id="KW-0067">ATP-binding</keyword>
<comment type="cofactor">
    <cofactor evidence="2">
        <name>Mg(2+)</name>
        <dbReference type="ChEBI" id="CHEBI:18420"/>
    </cofactor>
</comment>
<keyword evidence="14" id="KW-1185">Reference proteome</keyword>
<comment type="function">
    <text evidence="11">Functions as an RNA ligase, in vitro. The ligation reaction entails three nucleotidyl transfer steps. In the first step, the RNA ligase reacts with ATP in the absence of nucleic acid to form a covalent ligase-AMP intermediate and release pyrophosphate. In step 2, the ligase-AMP binds to the nucleic acid and transfers the adenylate to the 5'-PO4 terminus to form an adenylylated intermediate. In step 3, the RNA ligase directs the attack of the 3'-OH on the 5'-phosphoanhydride linkage, resulting in a repaired 3'-5' phosphodiester and release of AMP. Exhibits selectivity for single-stranded RNA substrates and may not have nick-sealing activity on double-stranded DNA-RNA hybrids. May play a role in maintaining RNA integrity under stress conditions, for example in response to reactive oxygen species (ROS).</text>
</comment>
<dbReference type="GeneTree" id="ENSGT00500000044938"/>
<dbReference type="AlphaFoldDB" id="A0A7N4PXE8"/>
<dbReference type="Ensembl" id="ENSSHAT00000044576.1">
    <property type="protein sequence ID" value="ENSSHAP00000043491.1"/>
    <property type="gene ID" value="ENSSHAG00000009049.2"/>
</dbReference>
<feature type="region of interest" description="Disordered" evidence="12">
    <location>
        <begin position="1"/>
        <end position="67"/>
    </location>
</feature>
<evidence type="ECO:0000256" key="9">
    <source>
        <dbReference type="ARBA" id="ARBA00035168"/>
    </source>
</evidence>
<gene>
    <name evidence="13" type="primary">RLIG1</name>
</gene>
<keyword evidence="4" id="KW-0436">Ligase</keyword>
<dbReference type="GO" id="GO:0000302">
    <property type="term" value="P:response to reactive oxygen species"/>
    <property type="evidence" value="ECO:0007669"/>
    <property type="project" value="InterPro"/>
</dbReference>
<keyword evidence="6" id="KW-0692">RNA repair</keyword>
<dbReference type="Pfam" id="PF17720">
    <property type="entry name" value="RLIG1"/>
    <property type="match status" value="1"/>
</dbReference>
<keyword evidence="5" id="KW-0547">Nucleotide-binding</keyword>
<evidence type="ECO:0000256" key="1">
    <source>
        <dbReference type="ARBA" id="ARBA00001936"/>
    </source>
</evidence>
<dbReference type="GO" id="GO:0003972">
    <property type="term" value="F:RNA ligase (ATP) activity"/>
    <property type="evidence" value="ECO:0007669"/>
    <property type="project" value="UniProtKB-EC"/>
</dbReference>
<feature type="compositionally biased region" description="Pro residues" evidence="12">
    <location>
        <begin position="1"/>
        <end position="11"/>
    </location>
</feature>
<feature type="compositionally biased region" description="Low complexity" evidence="12">
    <location>
        <begin position="20"/>
        <end position="33"/>
    </location>
</feature>
<sequence length="350" mass="39123">ESPTPPPPPTCPLSRARGPSVARSSLTRASSRLPGHLPACRPSERRGSRGDAGPAGRAAAARDAAPGLGAEQGALRICDGGERRAVGQKGASGQPYLWARLDRKPNKQAEKRFKRFLYSKENSKEFIWNVEEDFKSIPEYWIPAKDIEQLNGNPVPDENGHIPGWVPVEKNNKQYCWHSSVVSYEFELALVLNRHADDPGLLEISAVPLSDLLEQTLELIGTNINGNPYGLGSKKHPIHFLVPHGAFQIKNQPTLKHEDLLSWFEGCREGKIEGIVWHCNDGCLIKVHRHHLGLRWPIPETYMNSRPVVINMNMNKFDCAFDSKSLFNHFSKLDNQKFGRLKDIKLDVGI</sequence>
<dbReference type="Proteomes" id="UP000007648">
    <property type="component" value="Unassembled WGS sequence"/>
</dbReference>
<name>A0A7N4PXE8_SARHA</name>
<evidence type="ECO:0000256" key="6">
    <source>
        <dbReference type="ARBA" id="ARBA00022800"/>
    </source>
</evidence>